<dbReference type="EMBL" id="JAPHNI010000956">
    <property type="protein sequence ID" value="KAJ8107314.1"/>
    <property type="molecule type" value="Genomic_DNA"/>
</dbReference>
<gene>
    <name evidence="1" type="ORF">OPT61_g8950</name>
</gene>
<comment type="caution">
    <text evidence="1">The sequence shown here is derived from an EMBL/GenBank/DDBJ whole genome shotgun (WGS) entry which is preliminary data.</text>
</comment>
<dbReference type="Proteomes" id="UP001153331">
    <property type="component" value="Unassembled WGS sequence"/>
</dbReference>
<accession>A0ACC2HW45</accession>
<organism evidence="1 2">
    <name type="scientific">Boeremia exigua</name>
    <dbReference type="NCBI Taxonomy" id="749465"/>
    <lineage>
        <taxon>Eukaryota</taxon>
        <taxon>Fungi</taxon>
        <taxon>Dikarya</taxon>
        <taxon>Ascomycota</taxon>
        <taxon>Pezizomycotina</taxon>
        <taxon>Dothideomycetes</taxon>
        <taxon>Pleosporomycetidae</taxon>
        <taxon>Pleosporales</taxon>
        <taxon>Pleosporineae</taxon>
        <taxon>Didymellaceae</taxon>
        <taxon>Boeremia</taxon>
    </lineage>
</organism>
<evidence type="ECO:0000313" key="2">
    <source>
        <dbReference type="Proteomes" id="UP001153331"/>
    </source>
</evidence>
<sequence>MRSFQAVIVFLFALVAGVFAAETESYDATVYITSTVYRVNTVTMSGSAPSGAPVANTTSTLAAPSYAAPSVTGSYGNGTIVKPSGSATTSSTPEFTGAASSLNAPALVAALAAGLGYLVLTALLSAHYPPSPTSTPHFPESRSKLSAPASPWPPRPRTLSYTQIPSLPGAALTTLYCFVNIAIAVSRWRSGVDIASGSRGVRYLPWRRALGARWASRGAEKGRFDALGGHLNRRRHAGSVNVCVPGMYRRFECADCERSTWYWRNRLPEHRLLGSAQSSGLVRGFFNRDHGSGAGGVLFERVVDDLLDAASKSLANPSTVSPRLVISAGHAIRRPGVSTGLSAMHFHTINEVEDNLLITEVEDRIMADDVTLMGKLPEDSQLTVIRNWFTAYNVNASNPGLPVPLTEPLKEFLSSIDIVKPRSKGVRVAFTPFLVGISSPSEMVPYIWEMFPGYGQFARLYRNSGEDPGGLVMYLDEHTVSFLETSEEEPGGVGYGPLEGTLRRYLNYIDAGKFFVDTSPEFGRWGDTMSIQGWRFQGYIPFEMENTLDLWNQVVDMIASRMPGSPTTETDEKPPFKIIAPELQIPDEEFVHRVGFQLGQHYPAATDPLQLQNPTANFLFFPWKTPSVPFASRADEDRSLRNRRPLDDRAGLYISPDEVMTNTVAMLLPFPIGRNGHVLRSDGTKVENAGHDFLYEHGSCGSFLPAHGTSLEAVLASWASMVLAGDWEVDADGVVGGAEKWRAADTEEEADYIQAELLCIPPEGDD</sequence>
<evidence type="ECO:0000313" key="1">
    <source>
        <dbReference type="EMBL" id="KAJ8107314.1"/>
    </source>
</evidence>
<protein>
    <submittedName>
        <fullName evidence="1">Uncharacterized protein</fullName>
    </submittedName>
</protein>
<reference evidence="1" key="1">
    <citation type="submission" date="2022-11" db="EMBL/GenBank/DDBJ databases">
        <title>Genome Sequence of Boeremia exigua.</title>
        <authorList>
            <person name="Buettner E."/>
        </authorList>
    </citation>
    <scope>NUCLEOTIDE SEQUENCE</scope>
    <source>
        <strain evidence="1">CU02</strain>
    </source>
</reference>
<keyword evidence="2" id="KW-1185">Reference proteome</keyword>
<proteinExistence type="predicted"/>
<name>A0ACC2HW45_9PLEO</name>